<keyword evidence="2" id="KW-1185">Reference proteome</keyword>
<reference evidence="1 2" key="1">
    <citation type="submission" date="2024-01" db="EMBL/GenBank/DDBJ databases">
        <title>The genomes of 5 underutilized Papilionoideae crops provide insights into root nodulation and disease resistanc.</title>
        <authorList>
            <person name="Jiang F."/>
        </authorList>
    </citation>
    <scope>NUCLEOTIDE SEQUENCE [LARGE SCALE GENOMIC DNA]</scope>
    <source>
        <strain evidence="1">LVBAO_FW01</strain>
        <tissue evidence="1">Leaves</tissue>
    </source>
</reference>
<sequence length="191" mass="21470">MVGAPKACTRESHIGYVKGTARGHPKAMQMLACAEPQKGQEEDLNIPRTQQIREEKEQTRVKEALILHERTLIGRRTTPLLLLVNQLPVLHIGVPDFWRLDYIVPLTWVELSDLRSAAGAINQAPNSIWFGVHNCLSWLKFSVCIHLMITQARGGDLCPDSKEKGQQRPTSSKVFGGRRLVLLRDQLHSGH</sequence>
<organism evidence="1 2">
    <name type="scientific">Canavalia gladiata</name>
    <name type="common">Sword bean</name>
    <name type="synonym">Dolichos gladiatus</name>
    <dbReference type="NCBI Taxonomy" id="3824"/>
    <lineage>
        <taxon>Eukaryota</taxon>
        <taxon>Viridiplantae</taxon>
        <taxon>Streptophyta</taxon>
        <taxon>Embryophyta</taxon>
        <taxon>Tracheophyta</taxon>
        <taxon>Spermatophyta</taxon>
        <taxon>Magnoliopsida</taxon>
        <taxon>eudicotyledons</taxon>
        <taxon>Gunneridae</taxon>
        <taxon>Pentapetalae</taxon>
        <taxon>rosids</taxon>
        <taxon>fabids</taxon>
        <taxon>Fabales</taxon>
        <taxon>Fabaceae</taxon>
        <taxon>Papilionoideae</taxon>
        <taxon>50 kb inversion clade</taxon>
        <taxon>NPAAA clade</taxon>
        <taxon>indigoferoid/millettioid clade</taxon>
        <taxon>Phaseoleae</taxon>
        <taxon>Canavalia</taxon>
    </lineage>
</organism>
<dbReference type="AlphaFoldDB" id="A0AAN9MDX4"/>
<proteinExistence type="predicted"/>
<evidence type="ECO:0000313" key="1">
    <source>
        <dbReference type="EMBL" id="KAK7350113.1"/>
    </source>
</evidence>
<dbReference type="EMBL" id="JAYMYQ010000002">
    <property type="protein sequence ID" value="KAK7350113.1"/>
    <property type="molecule type" value="Genomic_DNA"/>
</dbReference>
<gene>
    <name evidence="1" type="ORF">VNO77_08240</name>
</gene>
<dbReference type="Proteomes" id="UP001367508">
    <property type="component" value="Unassembled WGS sequence"/>
</dbReference>
<name>A0AAN9MDX4_CANGL</name>
<accession>A0AAN9MDX4</accession>
<evidence type="ECO:0000313" key="2">
    <source>
        <dbReference type="Proteomes" id="UP001367508"/>
    </source>
</evidence>
<comment type="caution">
    <text evidence="1">The sequence shown here is derived from an EMBL/GenBank/DDBJ whole genome shotgun (WGS) entry which is preliminary data.</text>
</comment>
<protein>
    <submittedName>
        <fullName evidence="1">Uncharacterized protein</fullName>
    </submittedName>
</protein>